<evidence type="ECO:0000256" key="3">
    <source>
        <dbReference type="SAM" id="MobiDB-lite"/>
    </source>
</evidence>
<dbReference type="GO" id="GO:0006396">
    <property type="term" value="P:RNA processing"/>
    <property type="evidence" value="ECO:0007669"/>
    <property type="project" value="InterPro"/>
</dbReference>
<protein>
    <recommendedName>
        <fullName evidence="8">DRBM domain-containing protein</fullName>
    </recommendedName>
</protein>
<feature type="compositionally biased region" description="Pro residues" evidence="3">
    <location>
        <begin position="180"/>
        <end position="192"/>
    </location>
</feature>
<proteinExistence type="predicted"/>
<accession>A0A8H5GP09</accession>
<sequence length="274" mass="30481">MANHPLPPIPPIEGVDLTLSVFTHRSLGFQTADDPNNSERLATLGEKVLHLAVTDHFFRKRPTLSAEQIKVEVDRVLSDENYERWVDGYGLRQQLRAIPNTNPLENPRYNSMRRQFEIKLILVMQELQSYFQSYVAAVFLYSRMGTINIWVSQLIDPENPPPGPALPDYTQPPGYDSNAPPAPRAAPPPLPTTPQNFAGPSGSAVPISIAAFHEYAAKHSLQVAYQAESEGQSHLPVWTVRCYVNGEEKGFGQGKNQKAAKEEAVRRAWAAVVS</sequence>
<keyword evidence="7" id="KW-1185">Reference proteome</keyword>
<dbReference type="AlphaFoldDB" id="A0A8H5GP09"/>
<dbReference type="Pfam" id="PF00636">
    <property type="entry name" value="Ribonuclease_3"/>
    <property type="match status" value="1"/>
</dbReference>
<keyword evidence="1 2" id="KW-0694">RNA-binding</keyword>
<dbReference type="GO" id="GO:0004525">
    <property type="term" value="F:ribonuclease III activity"/>
    <property type="evidence" value="ECO:0007669"/>
    <property type="project" value="InterPro"/>
</dbReference>
<dbReference type="InterPro" id="IPR014720">
    <property type="entry name" value="dsRBD_dom"/>
</dbReference>
<name>A0A8H5GP09_9AGAR</name>
<dbReference type="SUPFAM" id="SSF54768">
    <property type="entry name" value="dsRNA-binding domain-like"/>
    <property type="match status" value="1"/>
</dbReference>
<dbReference type="InterPro" id="IPR000999">
    <property type="entry name" value="RNase_III_dom"/>
</dbReference>
<dbReference type="SMART" id="SM00358">
    <property type="entry name" value="DSRM"/>
    <property type="match status" value="1"/>
</dbReference>
<comment type="caution">
    <text evidence="6">The sequence shown here is derived from an EMBL/GenBank/DDBJ whole genome shotgun (WGS) entry which is preliminary data.</text>
</comment>
<dbReference type="Gene3D" id="3.30.160.20">
    <property type="match status" value="1"/>
</dbReference>
<organism evidence="6 7">
    <name type="scientific">Tetrapyrgos nigripes</name>
    <dbReference type="NCBI Taxonomy" id="182062"/>
    <lineage>
        <taxon>Eukaryota</taxon>
        <taxon>Fungi</taxon>
        <taxon>Dikarya</taxon>
        <taxon>Basidiomycota</taxon>
        <taxon>Agaricomycotina</taxon>
        <taxon>Agaricomycetes</taxon>
        <taxon>Agaricomycetidae</taxon>
        <taxon>Agaricales</taxon>
        <taxon>Marasmiineae</taxon>
        <taxon>Marasmiaceae</taxon>
        <taxon>Tetrapyrgos</taxon>
    </lineage>
</organism>
<reference evidence="6 7" key="1">
    <citation type="journal article" date="2020" name="ISME J.">
        <title>Uncovering the hidden diversity of litter-decomposition mechanisms in mushroom-forming fungi.</title>
        <authorList>
            <person name="Floudas D."/>
            <person name="Bentzer J."/>
            <person name="Ahren D."/>
            <person name="Johansson T."/>
            <person name="Persson P."/>
            <person name="Tunlid A."/>
        </authorList>
    </citation>
    <scope>NUCLEOTIDE SEQUENCE [LARGE SCALE GENOMIC DNA]</scope>
    <source>
        <strain evidence="6 7">CBS 291.85</strain>
    </source>
</reference>
<feature type="region of interest" description="Disordered" evidence="3">
    <location>
        <begin position="161"/>
        <end position="198"/>
    </location>
</feature>
<dbReference type="Pfam" id="PF00035">
    <property type="entry name" value="dsrm"/>
    <property type="match status" value="1"/>
</dbReference>
<feature type="domain" description="DRBM" evidence="4">
    <location>
        <begin position="207"/>
        <end position="274"/>
    </location>
</feature>
<dbReference type="Proteomes" id="UP000559256">
    <property type="component" value="Unassembled WGS sequence"/>
</dbReference>
<dbReference type="OrthoDB" id="3353871at2759"/>
<evidence type="ECO:0000313" key="6">
    <source>
        <dbReference type="EMBL" id="KAF5368351.1"/>
    </source>
</evidence>
<dbReference type="EMBL" id="JAACJM010000015">
    <property type="protein sequence ID" value="KAF5368351.1"/>
    <property type="molecule type" value="Genomic_DNA"/>
</dbReference>
<evidence type="ECO:0000256" key="2">
    <source>
        <dbReference type="PROSITE-ProRule" id="PRU00266"/>
    </source>
</evidence>
<evidence type="ECO:0000313" key="7">
    <source>
        <dbReference type="Proteomes" id="UP000559256"/>
    </source>
</evidence>
<dbReference type="SUPFAM" id="SSF69065">
    <property type="entry name" value="RNase III domain-like"/>
    <property type="match status" value="1"/>
</dbReference>
<dbReference type="InterPro" id="IPR036389">
    <property type="entry name" value="RNase_III_sf"/>
</dbReference>
<evidence type="ECO:0000259" key="4">
    <source>
        <dbReference type="PROSITE" id="PS50137"/>
    </source>
</evidence>
<evidence type="ECO:0000256" key="1">
    <source>
        <dbReference type="ARBA" id="ARBA00022884"/>
    </source>
</evidence>
<dbReference type="PROSITE" id="PS50142">
    <property type="entry name" value="RNASE_3_2"/>
    <property type="match status" value="1"/>
</dbReference>
<evidence type="ECO:0000259" key="5">
    <source>
        <dbReference type="PROSITE" id="PS50142"/>
    </source>
</evidence>
<dbReference type="SMART" id="SM00535">
    <property type="entry name" value="RIBOc"/>
    <property type="match status" value="1"/>
</dbReference>
<dbReference type="GO" id="GO:0003723">
    <property type="term" value="F:RNA binding"/>
    <property type="evidence" value="ECO:0007669"/>
    <property type="project" value="UniProtKB-UniRule"/>
</dbReference>
<dbReference type="Gene3D" id="1.10.1520.10">
    <property type="entry name" value="Ribonuclease III domain"/>
    <property type="match status" value="1"/>
</dbReference>
<dbReference type="PROSITE" id="PS50137">
    <property type="entry name" value="DS_RBD"/>
    <property type="match status" value="1"/>
</dbReference>
<feature type="domain" description="RNase III" evidence="5">
    <location>
        <begin position="16"/>
        <end position="143"/>
    </location>
</feature>
<gene>
    <name evidence="6" type="ORF">D9758_002224</name>
</gene>
<evidence type="ECO:0008006" key="8">
    <source>
        <dbReference type="Google" id="ProtNLM"/>
    </source>
</evidence>